<dbReference type="EMBL" id="FMJE01000002">
    <property type="protein sequence ID" value="SCM78906.1"/>
    <property type="molecule type" value="Genomic_DNA"/>
</dbReference>
<name>A0A212LMZ5_9FIRM</name>
<evidence type="ECO:0000313" key="1">
    <source>
        <dbReference type="EMBL" id="SCM78906.1"/>
    </source>
</evidence>
<protein>
    <submittedName>
        <fullName evidence="1">Uncharacterized protein</fullName>
    </submittedName>
</protein>
<sequence length="123" mass="12706">MTEGTKAELFLSYLDRILAGETDLGPVADGELAGLIRLAQSMVAADLSSNSKIRESLRQQLLGRLSPTDTVSLAAVADDGRPEGELTEAELELVTAAGAGVGTVCPRCGASEGGRQGKCPCCR</sequence>
<dbReference type="RefSeq" id="WP_075756622.1">
    <property type="nucleotide sequence ID" value="NZ_LT608335.1"/>
</dbReference>
<dbReference type="AlphaFoldDB" id="A0A212LMZ5"/>
<proteinExistence type="predicted"/>
<gene>
    <name evidence="1" type="ORF">KL86SPO_20300</name>
</gene>
<organism evidence="1">
    <name type="scientific">uncultured Sporomusa sp</name>
    <dbReference type="NCBI Taxonomy" id="307249"/>
    <lineage>
        <taxon>Bacteria</taxon>
        <taxon>Bacillati</taxon>
        <taxon>Bacillota</taxon>
        <taxon>Negativicutes</taxon>
        <taxon>Selenomonadales</taxon>
        <taxon>Sporomusaceae</taxon>
        <taxon>Sporomusa</taxon>
        <taxon>environmental samples</taxon>
    </lineage>
</organism>
<reference evidence="1" key="1">
    <citation type="submission" date="2016-08" db="EMBL/GenBank/DDBJ databases">
        <authorList>
            <person name="Seilhamer J.J."/>
        </authorList>
    </citation>
    <scope>NUCLEOTIDE SEQUENCE</scope>
    <source>
        <strain evidence="1">86</strain>
    </source>
</reference>
<accession>A0A212LMZ5</accession>